<evidence type="ECO:0000313" key="2">
    <source>
        <dbReference type="EMBL" id="GBP16167.1"/>
    </source>
</evidence>
<protein>
    <submittedName>
        <fullName evidence="2">Uncharacterized protein</fullName>
    </submittedName>
</protein>
<dbReference type="AlphaFoldDB" id="A0A4C1TQC3"/>
<dbReference type="EMBL" id="BGZK01000077">
    <property type="protein sequence ID" value="GBP16167.1"/>
    <property type="molecule type" value="Genomic_DNA"/>
</dbReference>
<sequence length="118" mass="12996">MAERLLAVSKFVTKQKKQFFSLPNVSYRQSPGNESVNCDSKASLSSLSARSECLIRPLLSSIAFDRNFTVQAAVRFRTRLSYIIGVRIDFAGGADSDNARRNVNKTPPGPTADKHCVT</sequence>
<organism evidence="2 3">
    <name type="scientific">Eumeta variegata</name>
    <name type="common">Bagworm moth</name>
    <name type="synonym">Eumeta japonica</name>
    <dbReference type="NCBI Taxonomy" id="151549"/>
    <lineage>
        <taxon>Eukaryota</taxon>
        <taxon>Metazoa</taxon>
        <taxon>Ecdysozoa</taxon>
        <taxon>Arthropoda</taxon>
        <taxon>Hexapoda</taxon>
        <taxon>Insecta</taxon>
        <taxon>Pterygota</taxon>
        <taxon>Neoptera</taxon>
        <taxon>Endopterygota</taxon>
        <taxon>Lepidoptera</taxon>
        <taxon>Glossata</taxon>
        <taxon>Ditrysia</taxon>
        <taxon>Tineoidea</taxon>
        <taxon>Psychidae</taxon>
        <taxon>Oiketicinae</taxon>
        <taxon>Eumeta</taxon>
    </lineage>
</organism>
<accession>A0A4C1TQC3</accession>
<proteinExistence type="predicted"/>
<feature type="region of interest" description="Disordered" evidence="1">
    <location>
        <begin position="92"/>
        <end position="118"/>
    </location>
</feature>
<reference evidence="2 3" key="1">
    <citation type="journal article" date="2019" name="Commun. Biol.">
        <title>The bagworm genome reveals a unique fibroin gene that provides high tensile strength.</title>
        <authorList>
            <person name="Kono N."/>
            <person name="Nakamura H."/>
            <person name="Ohtoshi R."/>
            <person name="Tomita M."/>
            <person name="Numata K."/>
            <person name="Arakawa K."/>
        </authorList>
    </citation>
    <scope>NUCLEOTIDE SEQUENCE [LARGE SCALE GENOMIC DNA]</scope>
</reference>
<dbReference type="Proteomes" id="UP000299102">
    <property type="component" value="Unassembled WGS sequence"/>
</dbReference>
<evidence type="ECO:0000256" key="1">
    <source>
        <dbReference type="SAM" id="MobiDB-lite"/>
    </source>
</evidence>
<evidence type="ECO:0000313" key="3">
    <source>
        <dbReference type="Proteomes" id="UP000299102"/>
    </source>
</evidence>
<comment type="caution">
    <text evidence="2">The sequence shown here is derived from an EMBL/GenBank/DDBJ whole genome shotgun (WGS) entry which is preliminary data.</text>
</comment>
<name>A0A4C1TQC3_EUMVA</name>
<keyword evidence="3" id="KW-1185">Reference proteome</keyword>
<gene>
    <name evidence="2" type="ORF">EVAR_9884_1</name>
</gene>